<dbReference type="EMBL" id="JRHH01000001">
    <property type="protein sequence ID" value="KGD69383.1"/>
    <property type="molecule type" value="Genomic_DNA"/>
</dbReference>
<dbReference type="AlphaFoldDB" id="A0A095U424"/>
<gene>
    <name evidence="1" type="ORF">LG45_01010</name>
</gene>
<evidence type="ECO:0008006" key="3">
    <source>
        <dbReference type="Google" id="ProtNLM"/>
    </source>
</evidence>
<organism evidence="1 2">
    <name type="scientific">Flavobacterium aquatile LMG 4008 = ATCC 11947</name>
    <dbReference type="NCBI Taxonomy" id="1453498"/>
    <lineage>
        <taxon>Bacteria</taxon>
        <taxon>Pseudomonadati</taxon>
        <taxon>Bacteroidota</taxon>
        <taxon>Flavobacteriia</taxon>
        <taxon>Flavobacteriales</taxon>
        <taxon>Flavobacteriaceae</taxon>
        <taxon>Flavobacterium</taxon>
    </lineage>
</organism>
<name>A0A095U424_9FLAO</name>
<evidence type="ECO:0000313" key="1">
    <source>
        <dbReference type="EMBL" id="KGD69383.1"/>
    </source>
</evidence>
<reference evidence="1 2" key="1">
    <citation type="submission" date="2014-09" db="EMBL/GenBank/DDBJ databases">
        <title>Whole Genome Shotgun of Flavobacterium aquatile LMG 4008.</title>
        <authorList>
            <person name="Gale A.N."/>
            <person name="Pipes S.E."/>
            <person name="Newman J.D."/>
        </authorList>
    </citation>
    <scope>NUCLEOTIDE SEQUENCE [LARGE SCALE GENOMIC DNA]</scope>
    <source>
        <strain evidence="1 2">LMG 4008</strain>
    </source>
</reference>
<sequence>MDRLKQLSLLLIILINSTLLYAQKSNTSTIEKNIKISTSETIYVHSNNDAFVTGETLYYQLYCLNSENFKPSEISKIAHIKLLTSDDKVVAEQKMALKNGTGYGDIFIPSSLNSGNYKLIGYTNWTLNKRKDKYFTKNITIVNPFQEESKNIISKPLETTTTIVNQSKNNKTTTSTIITSKKNYSQRELVSYKLNSLSQITDGNYSVSVNKIDAFTTQKQDNSITFSNLNTNSEIIYTSFLPEFRGEIISGTVTTKNNQNTVNEISVGLSIPGEDFLFKIVKTNSLGKFFFTIDKEYTNPNFTIQVINPNRKEYEISINTNKNIEINSATTTSLSLDKSMIQSIKERAIATQIENAYFNNKKDSIVKISNSKLFYNPIEKDYILDDYNRFPTFKETITEVLKEVYYTENENQYKIGVRDFDKKTEIEAPTLLLIDGLLIQDANELIDLKMDSIYKISTIKGGYYYGPNIYNGMVSIISKNHDYDSKLSGSFIVKSNQILTNSKKEYYSPDYSKQSNTRIPDYRHQLLWLPEYDINKTISFYTSDVKGTFEIIIEGFTKDGEPVSISDTFEVN</sequence>
<protein>
    <recommendedName>
        <fullName evidence="3">TonB-dependent receptor plug domain-containing protein</fullName>
    </recommendedName>
</protein>
<accession>A0A095U424</accession>
<dbReference type="eggNOG" id="COG2373">
    <property type="taxonomic scope" value="Bacteria"/>
</dbReference>
<proteinExistence type="predicted"/>
<keyword evidence="2" id="KW-1185">Reference proteome</keyword>
<evidence type="ECO:0000313" key="2">
    <source>
        <dbReference type="Proteomes" id="UP000029554"/>
    </source>
</evidence>
<comment type="caution">
    <text evidence="1">The sequence shown here is derived from an EMBL/GenBank/DDBJ whole genome shotgun (WGS) entry which is preliminary data.</text>
</comment>
<dbReference type="STRING" id="1453498.LG45_01010"/>
<dbReference type="Proteomes" id="UP000029554">
    <property type="component" value="Unassembled WGS sequence"/>
</dbReference>